<evidence type="ECO:0000313" key="3">
    <source>
        <dbReference type="EMBL" id="MBO1318593.1"/>
    </source>
</evidence>
<name>A0A8J7QHZ9_9BACT</name>
<proteinExistence type="predicted"/>
<reference evidence="3" key="1">
    <citation type="submission" date="2021-03" db="EMBL/GenBank/DDBJ databases">
        <authorList>
            <person name="Wang G."/>
        </authorList>
    </citation>
    <scope>NUCLEOTIDE SEQUENCE</scope>
    <source>
        <strain evidence="3">KCTC 12899</strain>
    </source>
</reference>
<evidence type="ECO:0000313" key="4">
    <source>
        <dbReference type="Proteomes" id="UP000664417"/>
    </source>
</evidence>
<dbReference type="RefSeq" id="WP_207856523.1">
    <property type="nucleotide sequence ID" value="NZ_JAFREP010000002.1"/>
</dbReference>
<comment type="caution">
    <text evidence="3">The sequence shown here is derived from an EMBL/GenBank/DDBJ whole genome shotgun (WGS) entry which is preliminary data.</text>
</comment>
<keyword evidence="4" id="KW-1185">Reference proteome</keyword>
<evidence type="ECO:0000313" key="2">
    <source>
        <dbReference type="EMBL" id="MBO1317286.1"/>
    </source>
</evidence>
<protein>
    <recommendedName>
        <fullName evidence="1">Transposase IS66 central domain-containing protein</fullName>
    </recommendedName>
</protein>
<dbReference type="Proteomes" id="UP000664417">
    <property type="component" value="Unassembled WGS sequence"/>
</dbReference>
<dbReference type="InterPro" id="IPR004291">
    <property type="entry name" value="Transposase_IS66_central"/>
</dbReference>
<sequence>MVADDYTGYNIQVAENGLLRSQSWSHTRRYFIDIQHLESDIKIYLNLVA</sequence>
<dbReference type="Pfam" id="PF03050">
    <property type="entry name" value="DDE_Tnp_IS66"/>
    <property type="match status" value="1"/>
</dbReference>
<dbReference type="EMBL" id="JAFREP010000002">
    <property type="protein sequence ID" value="MBO1317286.1"/>
    <property type="molecule type" value="Genomic_DNA"/>
</dbReference>
<accession>A0A8J7QHZ9</accession>
<dbReference type="AlphaFoldDB" id="A0A8J7QHZ9"/>
<organism evidence="3 4">
    <name type="scientific">Acanthopleuribacter pedis</name>
    <dbReference type="NCBI Taxonomy" id="442870"/>
    <lineage>
        <taxon>Bacteria</taxon>
        <taxon>Pseudomonadati</taxon>
        <taxon>Acidobacteriota</taxon>
        <taxon>Holophagae</taxon>
        <taxon>Acanthopleuribacterales</taxon>
        <taxon>Acanthopleuribacteraceae</taxon>
        <taxon>Acanthopleuribacter</taxon>
    </lineage>
</organism>
<dbReference type="EMBL" id="JAFREP010000006">
    <property type="protein sequence ID" value="MBO1318593.1"/>
    <property type="molecule type" value="Genomic_DNA"/>
</dbReference>
<evidence type="ECO:0000259" key="1">
    <source>
        <dbReference type="Pfam" id="PF03050"/>
    </source>
</evidence>
<gene>
    <name evidence="2" type="ORF">J3U88_02355</name>
    <name evidence="3" type="ORF">J3U88_08995</name>
</gene>
<feature type="domain" description="Transposase IS66 central" evidence="1">
    <location>
        <begin position="1"/>
        <end position="38"/>
    </location>
</feature>